<evidence type="ECO:0000256" key="3">
    <source>
        <dbReference type="ARBA" id="ARBA00022692"/>
    </source>
</evidence>
<feature type="domain" description="Peptidase M28" evidence="10">
    <location>
        <begin position="458"/>
        <end position="620"/>
    </location>
</feature>
<protein>
    <recommendedName>
        <fullName evidence="9">BOS complex subunit NCLN</fullName>
    </recommendedName>
</protein>
<evidence type="ECO:0000256" key="8">
    <source>
        <dbReference type="ARBA" id="ARBA00023180"/>
    </source>
</evidence>
<keyword evidence="4" id="KW-0732">Signal</keyword>
<dbReference type="SUPFAM" id="SSF53187">
    <property type="entry name" value="Zn-dependent exopeptidases"/>
    <property type="match status" value="1"/>
</dbReference>
<dbReference type="GO" id="GO:0009966">
    <property type="term" value="P:regulation of signal transduction"/>
    <property type="evidence" value="ECO:0007669"/>
    <property type="project" value="InterPro"/>
</dbReference>
<evidence type="ECO:0000256" key="5">
    <source>
        <dbReference type="ARBA" id="ARBA00022824"/>
    </source>
</evidence>
<keyword evidence="5" id="KW-0256">Endoplasmic reticulum</keyword>
<evidence type="ECO:0000256" key="1">
    <source>
        <dbReference type="ARBA" id="ARBA00004389"/>
    </source>
</evidence>
<dbReference type="InterPro" id="IPR007484">
    <property type="entry name" value="Peptidase_M28"/>
</dbReference>
<evidence type="ECO:0000256" key="4">
    <source>
        <dbReference type="ARBA" id="ARBA00022729"/>
    </source>
</evidence>
<gene>
    <name evidence="11" type="ORF">QYM36_016880</name>
</gene>
<dbReference type="Proteomes" id="UP001187531">
    <property type="component" value="Unassembled WGS sequence"/>
</dbReference>
<evidence type="ECO:0000259" key="10">
    <source>
        <dbReference type="Pfam" id="PF04389"/>
    </source>
</evidence>
<comment type="similarity">
    <text evidence="2">Belongs to the nicastrin family.</text>
</comment>
<dbReference type="InterPro" id="IPR018247">
    <property type="entry name" value="EF_Hand_1_Ca_BS"/>
</dbReference>
<evidence type="ECO:0000256" key="9">
    <source>
        <dbReference type="ARBA" id="ARBA00034873"/>
    </source>
</evidence>
<dbReference type="Pfam" id="PF04389">
    <property type="entry name" value="Peptidase_M28"/>
    <property type="match status" value="1"/>
</dbReference>
<evidence type="ECO:0000256" key="6">
    <source>
        <dbReference type="ARBA" id="ARBA00022989"/>
    </source>
</evidence>
<organism evidence="11 12">
    <name type="scientific">Artemia franciscana</name>
    <name type="common">Brine shrimp</name>
    <name type="synonym">Artemia sanfranciscana</name>
    <dbReference type="NCBI Taxonomy" id="6661"/>
    <lineage>
        <taxon>Eukaryota</taxon>
        <taxon>Metazoa</taxon>
        <taxon>Ecdysozoa</taxon>
        <taxon>Arthropoda</taxon>
        <taxon>Crustacea</taxon>
        <taxon>Branchiopoda</taxon>
        <taxon>Anostraca</taxon>
        <taxon>Artemiidae</taxon>
        <taxon>Artemia</taxon>
    </lineage>
</organism>
<dbReference type="SUPFAM" id="SSF50978">
    <property type="entry name" value="WD40 repeat-like"/>
    <property type="match status" value="1"/>
</dbReference>
<dbReference type="Gene3D" id="3.40.630.10">
    <property type="entry name" value="Zn peptidases"/>
    <property type="match status" value="1"/>
</dbReference>
<keyword evidence="12" id="KW-1185">Reference proteome</keyword>
<dbReference type="PROSITE" id="PS00018">
    <property type="entry name" value="EF_HAND_1"/>
    <property type="match status" value="1"/>
</dbReference>
<dbReference type="InterPro" id="IPR016574">
    <property type="entry name" value="Nicalin"/>
</dbReference>
<name>A0AA88KWC7_ARTSF</name>
<keyword evidence="3" id="KW-0812">Transmembrane</keyword>
<evidence type="ECO:0000313" key="11">
    <source>
        <dbReference type="EMBL" id="KAK2704639.1"/>
    </source>
</evidence>
<keyword evidence="6" id="KW-1133">Transmembrane helix</keyword>
<feature type="non-terminal residue" evidence="11">
    <location>
        <position position="1"/>
    </location>
</feature>
<comment type="subcellular location">
    <subcellularLocation>
        <location evidence="1">Endoplasmic reticulum membrane</location>
        <topology evidence="1">Single-pass membrane protein</topology>
    </subcellularLocation>
</comment>
<comment type="caution">
    <text evidence="11">The sequence shown here is derived from an EMBL/GenBank/DDBJ whole genome shotgun (WGS) entry which is preliminary data.</text>
</comment>
<proteinExistence type="inferred from homology"/>
<accession>A0AA88KWC7</accession>
<dbReference type="EMBL" id="JAVRJZ010000021">
    <property type="protein sequence ID" value="KAK2704639.1"/>
    <property type="molecule type" value="Genomic_DNA"/>
</dbReference>
<dbReference type="PANTHER" id="PTHR31826">
    <property type="entry name" value="NICALIN"/>
    <property type="match status" value="1"/>
</dbReference>
<keyword evidence="7" id="KW-0472">Membrane</keyword>
<dbReference type="Gene3D" id="2.130.10.10">
    <property type="entry name" value="YVTN repeat-like/Quinoprotein amine dehydrogenase"/>
    <property type="match status" value="1"/>
</dbReference>
<dbReference type="InterPro" id="IPR036322">
    <property type="entry name" value="WD40_repeat_dom_sf"/>
</dbReference>
<evidence type="ECO:0000256" key="7">
    <source>
        <dbReference type="ARBA" id="ARBA00023136"/>
    </source>
</evidence>
<keyword evidence="8" id="KW-0325">Glycoprotein</keyword>
<dbReference type="AlphaFoldDB" id="A0AA88KWC7"/>
<sequence length="809" mass="90648">IWGCQFSPNSVTSEALFATCGGYSCCVFDALTQDCIMKFEDGNKRDEFYALSWSFFEDYGDLILAIAGAMGTIHTLNLVTRSLYQTFTIPTKVRKSVYTLLFDKENPSLLYAGAASGKIYIWHVVPPSYGCEEPSLLRILSPGNKETIRSLTEISEGCILASYDNMLMCFKAKCSDKTLNLQGPVGVGIKTEENFIDSVVYVDNFLAVKTSGEDYISVFTLPPLDPFPNKRPIQFSFFNTLRFRKASREDVFMDGSKDGSRIVACGDDEGTIWLYDMKRLELEGKKELVPDKHLQWPKVDGINSLDEDCCINRSAFSADARSLDADLLLRKCVFSRLEEVNEEEIFNAIANETSAFIVLVPNLRFPSKANKEKIMQLERAIIRREVTIPTYLTEENTSTKELYEQIKSTTISLSDRSTSVLLKNAFFGTGYHIVVSGSQPKPLPDLVFHNIQARIRASVPAKNGPTPVVAFVAHYDAIGLAPALSFGTDSNGSGVIALLELARIFSSLKKKNDLTYNVMFLLTSGGKLNYLGVKKYLEERLDESDDSFQRSLAGAVCLDTIGRGDMMYLHVSKVPKDGSFGQIFLENLQNLTSSGKRKVSLKTKKINLSDDFLAWEHERFNIRRLSGLTLSSVESHLSAERSTISDVSIDYPALIENIKLIAEATSRQIFMGEVSLERLEGTESSLKKLSSILSTSPRSNEYLVGSKVSLVATIEDLLKKRSGNDVKTFQFKVDKKDKEVVLYDTHEVTMTVYDLYQQPWTSDQYATSDHVDVDRGPIWTSSRTRAMEDFITHPIHPYSYPMIDETSCY</sequence>
<evidence type="ECO:0000256" key="2">
    <source>
        <dbReference type="ARBA" id="ARBA00007717"/>
    </source>
</evidence>
<dbReference type="InterPro" id="IPR015943">
    <property type="entry name" value="WD40/YVTN_repeat-like_dom_sf"/>
</dbReference>
<evidence type="ECO:0000313" key="12">
    <source>
        <dbReference type="Proteomes" id="UP001187531"/>
    </source>
</evidence>
<dbReference type="GO" id="GO:0005789">
    <property type="term" value="C:endoplasmic reticulum membrane"/>
    <property type="evidence" value="ECO:0007669"/>
    <property type="project" value="UniProtKB-SubCell"/>
</dbReference>
<reference evidence="11" key="1">
    <citation type="submission" date="2023-07" db="EMBL/GenBank/DDBJ databases">
        <title>Chromosome-level genome assembly of Artemia franciscana.</title>
        <authorList>
            <person name="Jo E."/>
        </authorList>
    </citation>
    <scope>NUCLEOTIDE SEQUENCE</scope>
    <source>
        <tissue evidence="11">Whole body</tissue>
    </source>
</reference>